<dbReference type="Proteomes" id="UP000887116">
    <property type="component" value="Unassembled WGS sequence"/>
</dbReference>
<reference evidence="1" key="1">
    <citation type="submission" date="2020-07" db="EMBL/GenBank/DDBJ databases">
        <title>Multicomponent nature underlies the extraordinary mechanical properties of spider dragline silk.</title>
        <authorList>
            <person name="Kono N."/>
            <person name="Nakamura H."/>
            <person name="Mori M."/>
            <person name="Yoshida Y."/>
            <person name="Ohtoshi R."/>
            <person name="Malay A.D."/>
            <person name="Moran D.A.P."/>
            <person name="Tomita M."/>
            <person name="Numata K."/>
            <person name="Arakawa K."/>
        </authorList>
    </citation>
    <scope>NUCLEOTIDE SEQUENCE</scope>
</reference>
<name>A0A8X6HXX5_TRICU</name>
<dbReference type="OrthoDB" id="10504415at2759"/>
<comment type="caution">
    <text evidence="1">The sequence shown here is derived from an EMBL/GenBank/DDBJ whole genome shotgun (WGS) entry which is preliminary data.</text>
</comment>
<proteinExistence type="predicted"/>
<dbReference type="EMBL" id="BMAO01009585">
    <property type="protein sequence ID" value="GFR31743.1"/>
    <property type="molecule type" value="Genomic_DNA"/>
</dbReference>
<gene>
    <name evidence="1" type="ORF">TNCT_621291</name>
</gene>
<evidence type="ECO:0000313" key="1">
    <source>
        <dbReference type="EMBL" id="GFR31743.1"/>
    </source>
</evidence>
<evidence type="ECO:0000313" key="2">
    <source>
        <dbReference type="Proteomes" id="UP000887116"/>
    </source>
</evidence>
<keyword evidence="2" id="KW-1185">Reference proteome</keyword>
<sequence>MQAGKLRLHQKDRRYLAALLKVGVPHTKIIENIQMKCPHTEWLGLLTRKDLWNLSQSCKVDESVLPAEDAVPVVILKEKEKSVVHEESVEIVYERIRRRMQFINTAASMANAEEMRRLDQSLEDLMKGMGYSEFGLLLPRIENFLANKKIVQQQESRHFKKQKLDDVITRQED</sequence>
<dbReference type="AlphaFoldDB" id="A0A8X6HXX5"/>
<protein>
    <submittedName>
        <fullName evidence="1">Uncharacterized protein</fullName>
    </submittedName>
</protein>
<organism evidence="1 2">
    <name type="scientific">Trichonephila clavata</name>
    <name type="common">Joro spider</name>
    <name type="synonym">Nephila clavata</name>
    <dbReference type="NCBI Taxonomy" id="2740835"/>
    <lineage>
        <taxon>Eukaryota</taxon>
        <taxon>Metazoa</taxon>
        <taxon>Ecdysozoa</taxon>
        <taxon>Arthropoda</taxon>
        <taxon>Chelicerata</taxon>
        <taxon>Arachnida</taxon>
        <taxon>Araneae</taxon>
        <taxon>Araneomorphae</taxon>
        <taxon>Entelegynae</taxon>
        <taxon>Araneoidea</taxon>
        <taxon>Nephilidae</taxon>
        <taxon>Trichonephila</taxon>
    </lineage>
</organism>
<accession>A0A8X6HXX5</accession>